<gene>
    <name evidence="2" type="ORF">E5288_WYG005496</name>
</gene>
<name>A0A6B0RNB6_9CETA</name>
<evidence type="ECO:0000313" key="2">
    <source>
        <dbReference type="EMBL" id="MXQ91042.1"/>
    </source>
</evidence>
<reference evidence="2" key="1">
    <citation type="submission" date="2019-10" db="EMBL/GenBank/DDBJ databases">
        <title>The sequence and de novo assembly of the wild yak genome.</title>
        <authorList>
            <person name="Liu Y."/>
        </authorList>
    </citation>
    <scope>NUCLEOTIDE SEQUENCE [LARGE SCALE GENOMIC DNA]</scope>
    <source>
        <strain evidence="2">WY2019</strain>
    </source>
</reference>
<comment type="caution">
    <text evidence="2">The sequence shown here is derived from an EMBL/GenBank/DDBJ whole genome shotgun (WGS) entry which is preliminary data.</text>
</comment>
<sequence length="127" mass="13730">MEESPLEENQPLPGDSRHQSRPLPGTGARGAASELSLLLSTGAQQLEPAGTGSPHTRCLSGDSRLQNCSETRQREDAEDSQTEPSVHWCLEVQSRNPELRPHAPLTSLRQRRSPGVSWSPELTGAGV</sequence>
<accession>A0A6B0RNB6</accession>
<dbReference type="Proteomes" id="UP000322234">
    <property type="component" value="Unassembled WGS sequence"/>
</dbReference>
<evidence type="ECO:0000256" key="1">
    <source>
        <dbReference type="SAM" id="MobiDB-lite"/>
    </source>
</evidence>
<protein>
    <submittedName>
        <fullName evidence="2">Uncharacterized protein</fullName>
    </submittedName>
</protein>
<feature type="region of interest" description="Disordered" evidence="1">
    <location>
        <begin position="1"/>
        <end position="127"/>
    </location>
</feature>
<keyword evidence="3" id="KW-1185">Reference proteome</keyword>
<dbReference type="EMBL" id="VBQZ03000067">
    <property type="protein sequence ID" value="MXQ91042.1"/>
    <property type="molecule type" value="Genomic_DNA"/>
</dbReference>
<evidence type="ECO:0000313" key="3">
    <source>
        <dbReference type="Proteomes" id="UP000322234"/>
    </source>
</evidence>
<organism evidence="2 3">
    <name type="scientific">Bos mutus</name>
    <name type="common">wild yak</name>
    <dbReference type="NCBI Taxonomy" id="72004"/>
    <lineage>
        <taxon>Eukaryota</taxon>
        <taxon>Metazoa</taxon>
        <taxon>Chordata</taxon>
        <taxon>Craniata</taxon>
        <taxon>Vertebrata</taxon>
        <taxon>Euteleostomi</taxon>
        <taxon>Mammalia</taxon>
        <taxon>Eutheria</taxon>
        <taxon>Laurasiatheria</taxon>
        <taxon>Artiodactyla</taxon>
        <taxon>Ruminantia</taxon>
        <taxon>Pecora</taxon>
        <taxon>Bovidae</taxon>
        <taxon>Bovinae</taxon>
        <taxon>Bos</taxon>
    </lineage>
</organism>
<dbReference type="AlphaFoldDB" id="A0A6B0RNB6"/>
<proteinExistence type="predicted"/>